<name>A0ABX3IKY3_9BACT</name>
<proteinExistence type="predicted"/>
<comment type="caution">
    <text evidence="1">The sequence shown here is derived from an EMBL/GenBank/DDBJ whole genome shotgun (WGS) entry which is preliminary data.</text>
</comment>
<dbReference type="EMBL" id="LBFC01000002">
    <property type="protein sequence ID" value="ONN28060.1"/>
    <property type="molecule type" value="Genomic_DNA"/>
</dbReference>
<gene>
    <name evidence="1" type="ORF">XJ44_00510</name>
</gene>
<protein>
    <submittedName>
        <fullName evidence="1">Uncharacterized protein</fullName>
    </submittedName>
</protein>
<reference evidence="1 2" key="1">
    <citation type="submission" date="2015-06" db="EMBL/GenBank/DDBJ databases">
        <title>Genome sequencing of Thermotogales isolates from hydrothermal vents.</title>
        <authorList>
            <person name="Haverkamp T.H."/>
            <person name="Kublanov I.V."/>
            <person name="Nesbo C.L."/>
        </authorList>
    </citation>
    <scope>NUCLEOTIDE SEQUENCE [LARGE SCALE GENOMIC DNA]</scope>
    <source>
        <strain evidence="2">ik275mar</strain>
    </source>
</reference>
<dbReference type="Proteomes" id="UP000242616">
    <property type="component" value="Unassembled WGS sequence"/>
</dbReference>
<keyword evidence="2" id="KW-1185">Reference proteome</keyword>
<sequence>MYDCAILYGTHFTSSDVKSIIKYKELGFAKKFIVFVSKKPIGYPNEFSKKVDYLEIIVTPKFVNDAKKIFKTTKNSYIAPLDEFGFRGMERDPC</sequence>
<evidence type="ECO:0000313" key="2">
    <source>
        <dbReference type="Proteomes" id="UP000242616"/>
    </source>
</evidence>
<accession>A0ABX3IKY3</accession>
<evidence type="ECO:0000313" key="1">
    <source>
        <dbReference type="EMBL" id="ONN28060.1"/>
    </source>
</evidence>
<organism evidence="1 2">
    <name type="scientific">Thermosipho affectus</name>
    <dbReference type="NCBI Taxonomy" id="660294"/>
    <lineage>
        <taxon>Bacteria</taxon>
        <taxon>Thermotogati</taxon>
        <taxon>Thermotogota</taxon>
        <taxon>Thermotogae</taxon>
        <taxon>Thermotogales</taxon>
        <taxon>Fervidobacteriaceae</taxon>
        <taxon>Thermosipho</taxon>
    </lineage>
</organism>